<dbReference type="EMBL" id="CP045997">
    <property type="protein sequence ID" value="QHV98284.1"/>
    <property type="molecule type" value="Genomic_DNA"/>
</dbReference>
<organism evidence="1 2">
    <name type="scientific">Spirosoma endbachense</name>
    <dbReference type="NCBI Taxonomy" id="2666025"/>
    <lineage>
        <taxon>Bacteria</taxon>
        <taxon>Pseudomonadati</taxon>
        <taxon>Bacteroidota</taxon>
        <taxon>Cytophagia</taxon>
        <taxon>Cytophagales</taxon>
        <taxon>Cytophagaceae</taxon>
        <taxon>Spirosoma</taxon>
    </lineage>
</organism>
<reference evidence="1 2" key="1">
    <citation type="submission" date="2019-11" db="EMBL/GenBank/DDBJ databases">
        <title>Spirosoma endbachense sp. nov., isolated from a natural salt meadow.</title>
        <authorList>
            <person name="Rojas J."/>
            <person name="Ambika Manirajan B."/>
            <person name="Ratering S."/>
            <person name="Suarez C."/>
            <person name="Geissler-Plaum R."/>
            <person name="Schnell S."/>
        </authorList>
    </citation>
    <scope>NUCLEOTIDE SEQUENCE [LARGE SCALE GENOMIC DNA]</scope>
    <source>
        <strain evidence="1 2">I-24</strain>
    </source>
</reference>
<accession>A0A6P1W066</accession>
<evidence type="ECO:0000313" key="2">
    <source>
        <dbReference type="Proteomes" id="UP000464577"/>
    </source>
</evidence>
<protein>
    <submittedName>
        <fullName evidence="1">Uncharacterized protein</fullName>
    </submittedName>
</protein>
<dbReference type="Proteomes" id="UP000464577">
    <property type="component" value="Chromosome"/>
</dbReference>
<proteinExistence type="predicted"/>
<dbReference type="AlphaFoldDB" id="A0A6P1W066"/>
<dbReference type="RefSeq" id="WP_162388698.1">
    <property type="nucleotide sequence ID" value="NZ_CP045997.1"/>
</dbReference>
<dbReference type="KEGG" id="senf:GJR95_26245"/>
<sequence length="266" mass="31612">MERTKRKYKKHKFDKKVSVRFYLNKKLKAKSNDDKLLYPIYVQVTANSQTRHFKSLTNLYTSDAEFEIFIENNKSLFLEEERIIKKTVQTIQTNTAQDLIDYNALDLSNRIVYNGILWGTERNLHEQKELDDLIESSLKEILLGCLVFDKTVVDHKERSYFAKLIDWDRLEAKYIYENISKIVKEPTPSYELALANYSFLATHYQKGIFRSVFPLGIYRCDWIDGEFVTIWREKYNGPDKDFIENMIPAILQLLKPTTLYFMERPL</sequence>
<keyword evidence="2" id="KW-1185">Reference proteome</keyword>
<evidence type="ECO:0000313" key="1">
    <source>
        <dbReference type="EMBL" id="QHV98284.1"/>
    </source>
</evidence>
<gene>
    <name evidence="1" type="ORF">GJR95_26245</name>
</gene>
<name>A0A6P1W066_9BACT</name>